<dbReference type="InterPro" id="IPR003661">
    <property type="entry name" value="HisK_dim/P_dom"/>
</dbReference>
<evidence type="ECO:0000313" key="7">
    <source>
        <dbReference type="Proteomes" id="UP000281245"/>
    </source>
</evidence>
<evidence type="ECO:0000259" key="5">
    <source>
        <dbReference type="PROSITE" id="PS50110"/>
    </source>
</evidence>
<dbReference type="InterPro" id="IPR036890">
    <property type="entry name" value="HATPase_C_sf"/>
</dbReference>
<protein>
    <recommendedName>
        <fullName evidence="8">Histidine kinase</fullName>
    </recommendedName>
</protein>
<gene>
    <name evidence="6" type="ORF">D0869_04155</name>
</gene>
<dbReference type="PRINTS" id="PR00344">
    <property type="entry name" value="BCTRLSENSOR"/>
</dbReference>
<dbReference type="GO" id="GO:0000155">
    <property type="term" value="F:phosphorelay sensor kinase activity"/>
    <property type="evidence" value="ECO:0007669"/>
    <property type="project" value="InterPro"/>
</dbReference>
<dbReference type="Gene3D" id="3.40.50.2300">
    <property type="match status" value="1"/>
</dbReference>
<dbReference type="SUPFAM" id="SSF47384">
    <property type="entry name" value="Homodimeric domain of signal transducing histidine kinase"/>
    <property type="match status" value="1"/>
</dbReference>
<evidence type="ECO:0000256" key="2">
    <source>
        <dbReference type="PROSITE-ProRule" id="PRU00169"/>
    </source>
</evidence>
<dbReference type="CDD" id="cd17546">
    <property type="entry name" value="REC_hyHK_CKI1_RcsC-like"/>
    <property type="match status" value="1"/>
</dbReference>
<keyword evidence="1 2" id="KW-0597">Phosphoprotein</keyword>
<dbReference type="PROSITE" id="PS50109">
    <property type="entry name" value="HIS_KIN"/>
    <property type="match status" value="1"/>
</dbReference>
<feature type="compositionally biased region" description="Basic and acidic residues" evidence="3">
    <location>
        <begin position="876"/>
        <end position="893"/>
    </location>
</feature>
<dbReference type="SUPFAM" id="SSF55785">
    <property type="entry name" value="PYP-like sensor domain (PAS domain)"/>
    <property type="match status" value="1"/>
</dbReference>
<dbReference type="PANTHER" id="PTHR43719:SF60">
    <property type="entry name" value="HISTIDINE KINASE G2"/>
    <property type="match status" value="1"/>
</dbReference>
<dbReference type="Pfam" id="PF00512">
    <property type="entry name" value="HisKA"/>
    <property type="match status" value="1"/>
</dbReference>
<dbReference type="Gene3D" id="3.30.450.20">
    <property type="entry name" value="PAS domain"/>
    <property type="match status" value="1"/>
</dbReference>
<reference evidence="6 7" key="1">
    <citation type="journal article" date="2018" name="BMC Genomics">
        <title>Genomic evidence for intraspecific hybridization in a clonal and extremely halotolerant yeast.</title>
        <authorList>
            <person name="Gostincar C."/>
            <person name="Stajich J.E."/>
            <person name="Zupancic J."/>
            <person name="Zalar P."/>
            <person name="Gunde-Cimerman N."/>
        </authorList>
    </citation>
    <scope>NUCLEOTIDE SEQUENCE [LARGE SCALE GENOMIC DNA]</scope>
    <source>
        <strain evidence="6 7">EXF-6656</strain>
    </source>
</reference>
<dbReference type="InterPro" id="IPR001789">
    <property type="entry name" value="Sig_transdc_resp-reg_receiver"/>
</dbReference>
<dbReference type="InterPro" id="IPR011006">
    <property type="entry name" value="CheY-like_superfamily"/>
</dbReference>
<dbReference type="Proteomes" id="UP000281245">
    <property type="component" value="Unassembled WGS sequence"/>
</dbReference>
<dbReference type="Gene3D" id="3.30.565.10">
    <property type="entry name" value="Histidine kinase-like ATPase, C-terminal domain"/>
    <property type="match status" value="1"/>
</dbReference>
<comment type="caution">
    <text evidence="6">The sequence shown here is derived from an EMBL/GenBank/DDBJ whole genome shotgun (WGS) entry which is preliminary data.</text>
</comment>
<dbReference type="AlphaFoldDB" id="A0A3M6X3H0"/>
<evidence type="ECO:0000256" key="1">
    <source>
        <dbReference type="ARBA" id="ARBA00022553"/>
    </source>
</evidence>
<dbReference type="InterPro" id="IPR050956">
    <property type="entry name" value="2C_system_His_kinase"/>
</dbReference>
<dbReference type="PANTHER" id="PTHR43719">
    <property type="entry name" value="TWO-COMPONENT HISTIDINE KINASE"/>
    <property type="match status" value="1"/>
</dbReference>
<evidence type="ECO:0000313" key="6">
    <source>
        <dbReference type="EMBL" id="RMX84998.1"/>
    </source>
</evidence>
<feature type="compositionally biased region" description="Polar residues" evidence="3">
    <location>
        <begin position="810"/>
        <end position="824"/>
    </location>
</feature>
<dbReference type="SMART" id="SM00387">
    <property type="entry name" value="HATPase_c"/>
    <property type="match status" value="1"/>
</dbReference>
<dbReference type="InterPro" id="IPR005467">
    <property type="entry name" value="His_kinase_dom"/>
</dbReference>
<feature type="domain" description="Response regulatory" evidence="5">
    <location>
        <begin position="903"/>
        <end position="1031"/>
    </location>
</feature>
<dbReference type="Pfam" id="PF00072">
    <property type="entry name" value="Response_reg"/>
    <property type="match status" value="1"/>
</dbReference>
<dbReference type="Pfam" id="PF02518">
    <property type="entry name" value="HATPase_c"/>
    <property type="match status" value="1"/>
</dbReference>
<dbReference type="SUPFAM" id="SSF52172">
    <property type="entry name" value="CheY-like"/>
    <property type="match status" value="1"/>
</dbReference>
<name>A0A3M6X3H0_HORWE</name>
<organism evidence="6 7">
    <name type="scientific">Hortaea werneckii</name>
    <name type="common">Black yeast</name>
    <name type="synonym">Cladosporium werneckii</name>
    <dbReference type="NCBI Taxonomy" id="91943"/>
    <lineage>
        <taxon>Eukaryota</taxon>
        <taxon>Fungi</taxon>
        <taxon>Dikarya</taxon>
        <taxon>Ascomycota</taxon>
        <taxon>Pezizomycotina</taxon>
        <taxon>Dothideomycetes</taxon>
        <taxon>Dothideomycetidae</taxon>
        <taxon>Mycosphaerellales</taxon>
        <taxon>Teratosphaeriaceae</taxon>
        <taxon>Hortaea</taxon>
    </lineage>
</organism>
<accession>A0A3M6X3H0</accession>
<dbReference type="SMART" id="SM00388">
    <property type="entry name" value="HisKA"/>
    <property type="match status" value="1"/>
</dbReference>
<dbReference type="SUPFAM" id="SSF55874">
    <property type="entry name" value="ATPase domain of HSP90 chaperone/DNA topoisomerase II/histidine kinase"/>
    <property type="match status" value="1"/>
</dbReference>
<feature type="region of interest" description="Disordered" evidence="3">
    <location>
        <begin position="791"/>
        <end position="901"/>
    </location>
</feature>
<dbReference type="InterPro" id="IPR000014">
    <property type="entry name" value="PAS"/>
</dbReference>
<dbReference type="PROSITE" id="PS50110">
    <property type="entry name" value="RESPONSE_REGULATORY"/>
    <property type="match status" value="1"/>
</dbReference>
<dbReference type="InterPro" id="IPR036097">
    <property type="entry name" value="HisK_dim/P_sf"/>
</dbReference>
<proteinExistence type="predicted"/>
<dbReference type="CDD" id="cd16922">
    <property type="entry name" value="HATPase_EvgS-ArcB-TorS-like"/>
    <property type="match status" value="1"/>
</dbReference>
<dbReference type="Gene3D" id="1.10.287.130">
    <property type="match status" value="1"/>
</dbReference>
<dbReference type="OrthoDB" id="60033at2759"/>
<feature type="domain" description="Histidine kinase" evidence="4">
    <location>
        <begin position="500"/>
        <end position="765"/>
    </location>
</feature>
<feature type="region of interest" description="Disordered" evidence="3">
    <location>
        <begin position="308"/>
        <end position="331"/>
    </location>
</feature>
<dbReference type="InterPro" id="IPR004358">
    <property type="entry name" value="Sig_transdc_His_kin-like_C"/>
</dbReference>
<dbReference type="EMBL" id="QWIJ01000248">
    <property type="protein sequence ID" value="RMX84998.1"/>
    <property type="molecule type" value="Genomic_DNA"/>
</dbReference>
<dbReference type="CDD" id="cd00130">
    <property type="entry name" value="PAS"/>
    <property type="match status" value="1"/>
</dbReference>
<dbReference type="InterPro" id="IPR035965">
    <property type="entry name" value="PAS-like_dom_sf"/>
</dbReference>
<dbReference type="InterPro" id="IPR003594">
    <property type="entry name" value="HATPase_dom"/>
</dbReference>
<sequence>SDAKIALLLAHRNGSDHRSQRRHRSHRNHRVARDLLGLLKRMCFGTDASGRALFMTYAPVMDAKQVDASSYLGGTNLDRKIEREVAAPAEVIAWRAGHHGQRSCVLSLSRLFRQTLHRAMPAQMDLEVRPSTHVDTTWTKQDGNAEAHSQTQTSGDFFLCPIPTPSGKNPWKESAVGYPNRWPFALQAYTCTLASFAYPAAIFWGEELVLLHNEEWVKAGGIAEQGQKQRGKLKADAFNGLTSALHGGLPKSIPSASLLRTERGEDYTVLVSPLFDEHNKSDGATGLLAQLLPRPNLSHHSRLPRHGLERSLDDGGTFGQSAPGKLRKDVKDSAPQLDISQLGKVVDNVPLDEHPFFHRFAEMLPSGLAILDHKAQAVFVNQHFYQLTTHRGDDQSFKSWPQSIHPDDYGRVMTAYHDAFVSQKQLRTEFRAQGENLPWRLLLLTPLGDENLQHVSLREYGGFICSIVDISSEKSAELSERKAAKDARERKEQQERFIDMISHEIRNPLSAVLHCSEDIEEAIHDQNNVDVKAIRESVETINLCIQHQRNIVDDVLSFSKLDSSMLSLVPKACLPSRNLAESLKMFQPEFRKQNTEFGYRIDRSYIDHRVDWVLADVARIGQVLINLVSNAIKFTVRGKGEKRVVVSIGASPRRPDSYPPNVVFFSPDDLAYRMDATNTNEWGSGEPLYIMVAVKDTGIGIDEEGQKRLFERFRQATPKTGEIYGGSGLGLNISRKLCHLHGGEIGVSSREGNGSTFGFFFKVRRTERPNDYEGRPEDQALDDDNLRAQVTELGNCPPDQMNHDLMPDSLKQTPVDETSDSTPHANGKKDSRYVKTAEIAQNVPPPEGDLYAKAKGTTAGADSSGVENLQSADVSAKADGEGRQDQTVERPDASAEGSSSRPHVLLVEDNVINQRIVFRKLEAKGFNVTTANNGREAVEAARKAPKPSSGDKGAFAVILMDQEMPVMDGNAATREIRKLEKEGIVERLPVLGVTANVRGAQQDEMMESGMDDVISKPYKIEDMVKKINKAIGANAPTKDSAKQVESKQ</sequence>
<dbReference type="SMART" id="SM00448">
    <property type="entry name" value="REC"/>
    <property type="match status" value="1"/>
</dbReference>
<evidence type="ECO:0000256" key="3">
    <source>
        <dbReference type="SAM" id="MobiDB-lite"/>
    </source>
</evidence>
<feature type="modified residue" description="4-aspartylphosphate" evidence="2">
    <location>
        <position position="961"/>
    </location>
</feature>
<dbReference type="VEuPathDB" id="FungiDB:BTJ68_04138"/>
<feature type="non-terminal residue" evidence="6">
    <location>
        <position position="1"/>
    </location>
</feature>
<evidence type="ECO:0000259" key="4">
    <source>
        <dbReference type="PROSITE" id="PS50109"/>
    </source>
</evidence>
<dbReference type="CDD" id="cd00082">
    <property type="entry name" value="HisKA"/>
    <property type="match status" value="1"/>
</dbReference>
<evidence type="ECO:0008006" key="8">
    <source>
        <dbReference type="Google" id="ProtNLM"/>
    </source>
</evidence>